<dbReference type="InterPro" id="IPR002514">
    <property type="entry name" value="Transposase_8"/>
</dbReference>
<dbReference type="GO" id="GO:0043565">
    <property type="term" value="F:sequence-specific DNA binding"/>
    <property type="evidence" value="ECO:0007669"/>
    <property type="project" value="InterPro"/>
</dbReference>
<dbReference type="GO" id="GO:0006313">
    <property type="term" value="P:DNA transposition"/>
    <property type="evidence" value="ECO:0007669"/>
    <property type="project" value="InterPro"/>
</dbReference>
<name>A0A0B4N1K0_9BACT</name>
<dbReference type="Pfam" id="PF01527">
    <property type="entry name" value="HTH_Tnp_1"/>
    <property type="match status" value="1"/>
</dbReference>
<dbReference type="SUPFAM" id="SSF48295">
    <property type="entry name" value="TrpR-like"/>
    <property type="match status" value="1"/>
</dbReference>
<organism evidence="1">
    <name type="scientific">uncultured bacterium Lq_025_E06</name>
    <dbReference type="NCBI Taxonomy" id="1489290"/>
    <lineage>
        <taxon>Bacteria</taxon>
        <taxon>environmental samples</taxon>
    </lineage>
</organism>
<sequence length="43" mass="4851">MGKTSRKKYTPEFKAQVAIEALKEQSTLAELAKKYEVSPTMMS</sequence>
<dbReference type="AlphaFoldDB" id="A0A0B4N1K0"/>
<proteinExistence type="predicted"/>
<protein>
    <submittedName>
        <fullName evidence="1">Putative transposase</fullName>
    </submittedName>
</protein>
<evidence type="ECO:0000313" key="1">
    <source>
        <dbReference type="EMBL" id="AIF26281.1"/>
    </source>
</evidence>
<dbReference type="GO" id="GO:0004803">
    <property type="term" value="F:transposase activity"/>
    <property type="evidence" value="ECO:0007669"/>
    <property type="project" value="InterPro"/>
</dbReference>
<dbReference type="InterPro" id="IPR010921">
    <property type="entry name" value="Trp_repressor/repl_initiator"/>
</dbReference>
<reference evidence="1" key="1">
    <citation type="submission" date="2014-03" db="EMBL/GenBank/DDBJ databases">
        <title>A sequence of cellulolytic fosmid clone of goat rumen metagenome.</title>
        <authorList>
            <person name="Lee K.-T."/>
            <person name="Kim J.-Y."/>
            <person name="Kim Y.-J."/>
            <person name="Ahn J.-H."/>
            <person name="Park M.-N."/>
            <person name="Kim J.-H."/>
            <person name="Kim T.-H."/>
        </authorList>
    </citation>
    <scope>NUCLEOTIDE SEQUENCE</scope>
</reference>
<dbReference type="EMBL" id="KJ631405">
    <property type="protein sequence ID" value="AIF26281.1"/>
    <property type="molecule type" value="Genomic_DNA"/>
</dbReference>
<accession>A0A0B4N1K0</accession>